<keyword evidence="3" id="KW-1185">Reference proteome</keyword>
<feature type="compositionally biased region" description="Polar residues" evidence="1">
    <location>
        <begin position="134"/>
        <end position="145"/>
    </location>
</feature>
<dbReference type="AlphaFoldDB" id="A0A9W7CYV0"/>
<feature type="region of interest" description="Disordered" evidence="1">
    <location>
        <begin position="107"/>
        <end position="159"/>
    </location>
</feature>
<gene>
    <name evidence="2" type="ORF">Pfra01_001681400</name>
</gene>
<protein>
    <submittedName>
        <fullName evidence="2">Unnamed protein product</fullName>
    </submittedName>
</protein>
<comment type="caution">
    <text evidence="2">The sequence shown here is derived from an EMBL/GenBank/DDBJ whole genome shotgun (WGS) entry which is preliminary data.</text>
</comment>
<dbReference type="Proteomes" id="UP001165121">
    <property type="component" value="Unassembled WGS sequence"/>
</dbReference>
<evidence type="ECO:0000256" key="1">
    <source>
        <dbReference type="SAM" id="MobiDB-lite"/>
    </source>
</evidence>
<evidence type="ECO:0000313" key="2">
    <source>
        <dbReference type="EMBL" id="GMF46082.1"/>
    </source>
</evidence>
<accession>A0A9W7CYV0</accession>
<name>A0A9W7CYV0_9STRA</name>
<sequence>MSSTATIIHQYPSLMKMNTEGPAIKTIDRYVEASGVTLSCLLAWSPQLTKSTASATTTADDLMEGHMKTKAAFEHHTALIETIIEVNHSLEARVKSLETACINTDAKASARKQAKRPRDNDVSVPAKRRRRSKTTPLSTLRSRGYTTVPRGWHSTNKRKKSDAKQLVAIMKHFNADAYTLDESSASYKDDVHQLGKFAPGAVTAYLRARGVLAMGSNAVLKALRQRLREVSTRSLPLTTSVSPTVES</sequence>
<evidence type="ECO:0000313" key="3">
    <source>
        <dbReference type="Proteomes" id="UP001165121"/>
    </source>
</evidence>
<organism evidence="2 3">
    <name type="scientific">Phytophthora fragariaefolia</name>
    <dbReference type="NCBI Taxonomy" id="1490495"/>
    <lineage>
        <taxon>Eukaryota</taxon>
        <taxon>Sar</taxon>
        <taxon>Stramenopiles</taxon>
        <taxon>Oomycota</taxon>
        <taxon>Peronosporomycetes</taxon>
        <taxon>Peronosporales</taxon>
        <taxon>Peronosporaceae</taxon>
        <taxon>Phytophthora</taxon>
    </lineage>
</organism>
<proteinExistence type="predicted"/>
<dbReference type="EMBL" id="BSXT01001914">
    <property type="protein sequence ID" value="GMF46082.1"/>
    <property type="molecule type" value="Genomic_DNA"/>
</dbReference>
<reference evidence="2" key="1">
    <citation type="submission" date="2023-04" db="EMBL/GenBank/DDBJ databases">
        <title>Phytophthora fragariaefolia NBRC 109709.</title>
        <authorList>
            <person name="Ichikawa N."/>
            <person name="Sato H."/>
            <person name="Tonouchi N."/>
        </authorList>
    </citation>
    <scope>NUCLEOTIDE SEQUENCE</scope>
    <source>
        <strain evidence="2">NBRC 109709</strain>
    </source>
</reference>